<name>A0A8S0SWQ8_OLEEU</name>
<dbReference type="InterPro" id="IPR012677">
    <property type="entry name" value="Nucleotide-bd_a/b_plait_sf"/>
</dbReference>
<dbReference type="OrthoDB" id="1875751at2759"/>
<feature type="domain" description="RRM" evidence="4">
    <location>
        <begin position="177"/>
        <end position="254"/>
    </location>
</feature>
<dbReference type="CDD" id="cd21608">
    <property type="entry name" value="RRM2_NsCP33_like"/>
    <property type="match status" value="1"/>
</dbReference>
<dbReference type="PROSITE" id="PS50102">
    <property type="entry name" value="RRM"/>
    <property type="match status" value="2"/>
</dbReference>
<gene>
    <name evidence="5" type="ORF">OLEA9_A072062</name>
</gene>
<evidence type="ECO:0000313" key="6">
    <source>
        <dbReference type="Proteomes" id="UP000594638"/>
    </source>
</evidence>
<accession>A0A8S0SWQ8</accession>
<dbReference type="GO" id="GO:0005634">
    <property type="term" value="C:nucleus"/>
    <property type="evidence" value="ECO:0007669"/>
    <property type="project" value="TreeGrafter"/>
</dbReference>
<protein>
    <submittedName>
        <fullName evidence="5">UBP1-associated 2C-like</fullName>
    </submittedName>
</protein>
<feature type="domain" description="RRM" evidence="4">
    <location>
        <begin position="86"/>
        <end position="163"/>
    </location>
</feature>
<dbReference type="Pfam" id="PF00076">
    <property type="entry name" value="RRM_1"/>
    <property type="match status" value="2"/>
</dbReference>
<evidence type="ECO:0000256" key="1">
    <source>
        <dbReference type="ARBA" id="ARBA00022884"/>
    </source>
</evidence>
<dbReference type="SUPFAM" id="SSF54928">
    <property type="entry name" value="RNA-binding domain, RBD"/>
    <property type="match status" value="2"/>
</dbReference>
<dbReference type="InterPro" id="IPR035979">
    <property type="entry name" value="RBD_domain_sf"/>
</dbReference>
<keyword evidence="1 2" id="KW-0694">RNA-binding</keyword>
<dbReference type="SMART" id="SM00360">
    <property type="entry name" value="RRM"/>
    <property type="match status" value="2"/>
</dbReference>
<dbReference type="GO" id="GO:0003723">
    <property type="term" value="F:RNA binding"/>
    <property type="evidence" value="ECO:0007669"/>
    <property type="project" value="UniProtKB-UniRule"/>
</dbReference>
<evidence type="ECO:0000256" key="2">
    <source>
        <dbReference type="PROSITE-ProRule" id="PRU00176"/>
    </source>
</evidence>
<evidence type="ECO:0000256" key="3">
    <source>
        <dbReference type="SAM" id="MobiDB-lite"/>
    </source>
</evidence>
<dbReference type="AlphaFoldDB" id="A0A8S0SWQ8"/>
<comment type="caution">
    <text evidence="5">The sequence shown here is derived from an EMBL/GenBank/DDBJ whole genome shotgun (WGS) entry which is preliminary data.</text>
</comment>
<feature type="region of interest" description="Disordered" evidence="3">
    <location>
        <begin position="1"/>
        <end position="30"/>
    </location>
</feature>
<dbReference type="PANTHER" id="PTHR48024:SF45">
    <property type="entry name" value="RNA BINDING DOMAIN PROTEIN"/>
    <property type="match status" value="1"/>
</dbReference>
<feature type="compositionally biased region" description="Polar residues" evidence="3">
    <location>
        <begin position="15"/>
        <end position="30"/>
    </location>
</feature>
<dbReference type="Proteomes" id="UP000594638">
    <property type="component" value="Unassembled WGS sequence"/>
</dbReference>
<dbReference type="PANTHER" id="PTHR48024">
    <property type="entry name" value="GEO13361P1-RELATED"/>
    <property type="match status" value="1"/>
</dbReference>
<organism evidence="5 6">
    <name type="scientific">Olea europaea subsp. europaea</name>
    <dbReference type="NCBI Taxonomy" id="158383"/>
    <lineage>
        <taxon>Eukaryota</taxon>
        <taxon>Viridiplantae</taxon>
        <taxon>Streptophyta</taxon>
        <taxon>Embryophyta</taxon>
        <taxon>Tracheophyta</taxon>
        <taxon>Spermatophyta</taxon>
        <taxon>Magnoliopsida</taxon>
        <taxon>eudicotyledons</taxon>
        <taxon>Gunneridae</taxon>
        <taxon>Pentapetalae</taxon>
        <taxon>asterids</taxon>
        <taxon>lamiids</taxon>
        <taxon>Lamiales</taxon>
        <taxon>Oleaceae</taxon>
        <taxon>Oleeae</taxon>
        <taxon>Olea</taxon>
    </lineage>
</organism>
<proteinExistence type="predicted"/>
<dbReference type="InterPro" id="IPR000504">
    <property type="entry name" value="RRM_dom"/>
</dbReference>
<sequence length="352" mass="38542">MEEMKKRKLEETDNDQLLPNLNETAPSTTMEELRSLLDPLAKPQLVDILSKLYAPYPPPSKKYKGFQYPSIAEEIKSVASADPALRKLFVRGLAWNTTSETLCAAFQEHGEIEEGAVIFDKATGKSRGYGFITYKDMESAQRALKAPGKMIDGRMAVCNLASEGFTGPSTAPDQAQRKLYIGGLSPETTSEMLLAFFSRHGEIEEGSVAYDKETNKSRGFGFVTYKNVEAAKKALDDPQKMFGGRNVTVKLADNYKGKVLQSQLTAAVVPVPVQMTGFTAAYPKAYSGAPAPVGYTYPQPMATYPNAPYASPPPAAPYSVQSHFSYPQYAVKKETPPAPTGYGGYPYYMPKQ</sequence>
<feature type="compositionally biased region" description="Basic and acidic residues" evidence="3">
    <location>
        <begin position="1"/>
        <end position="11"/>
    </location>
</feature>
<dbReference type="InterPro" id="IPR048289">
    <property type="entry name" value="RRM2_NsCP33-like"/>
</dbReference>
<reference evidence="5 6" key="1">
    <citation type="submission" date="2019-12" db="EMBL/GenBank/DDBJ databases">
        <authorList>
            <person name="Alioto T."/>
            <person name="Alioto T."/>
            <person name="Gomez Garrido J."/>
        </authorList>
    </citation>
    <scope>NUCLEOTIDE SEQUENCE [LARGE SCALE GENOMIC DNA]</scope>
</reference>
<dbReference type="Gramene" id="OE9A072062T3">
    <property type="protein sequence ID" value="OE9A072062C3"/>
    <property type="gene ID" value="OE9A072062"/>
</dbReference>
<evidence type="ECO:0000313" key="5">
    <source>
        <dbReference type="EMBL" id="CAA2996175.1"/>
    </source>
</evidence>
<evidence type="ECO:0000259" key="4">
    <source>
        <dbReference type="PROSITE" id="PS50102"/>
    </source>
</evidence>
<dbReference type="Gene3D" id="3.30.70.330">
    <property type="match status" value="2"/>
</dbReference>
<dbReference type="InterPro" id="IPR050886">
    <property type="entry name" value="RNA-binding_reg"/>
</dbReference>
<dbReference type="EMBL" id="CACTIH010005518">
    <property type="protein sequence ID" value="CAA2996175.1"/>
    <property type="molecule type" value="Genomic_DNA"/>
</dbReference>
<keyword evidence="6" id="KW-1185">Reference proteome</keyword>